<keyword evidence="4" id="KW-0539">Nucleus</keyword>
<dbReference type="AlphaFoldDB" id="A0A4W2BT43"/>
<evidence type="ECO:0000313" key="9">
    <source>
        <dbReference type="Proteomes" id="UP000314981"/>
    </source>
</evidence>
<dbReference type="GO" id="GO:0005634">
    <property type="term" value="C:nucleus"/>
    <property type="evidence" value="ECO:0007669"/>
    <property type="project" value="UniProtKB-SubCell"/>
</dbReference>
<reference evidence="8" key="2">
    <citation type="submission" date="2025-08" db="UniProtKB">
        <authorList>
            <consortium name="Ensembl"/>
        </authorList>
    </citation>
    <scope>IDENTIFICATION</scope>
</reference>
<feature type="compositionally biased region" description="Basic and acidic residues" evidence="6">
    <location>
        <begin position="210"/>
        <end position="228"/>
    </location>
</feature>
<evidence type="ECO:0000256" key="3">
    <source>
        <dbReference type="ARBA" id="ARBA00023125"/>
    </source>
</evidence>
<sequence>MLKILQARLQQYVNFQMFKLDLERAEEPEIKLPTLLNHRKSKRVPEKHLFLLFDYAKPLTVWITTNWKILQEMGIPDHLTCLLRNLYAGQEATVRTGHGTTDWFQIGKGVHQGCILSLCLFNLHVEYIMRNTGLEEAQAGIKVARRNINNLRYADDTTLIAESEEKLKSLLMEATQLREGSQRAAALRHPALARPVATMPKRKKPAPAKVETKPKKAAGKDKSSDKKVQTKGKRRAKGKQAEVANQETKED</sequence>
<dbReference type="Proteomes" id="UP000314981">
    <property type="component" value="Chromosome 29"/>
</dbReference>
<accession>A0A4W2BT43</accession>
<dbReference type="GO" id="GO:0000785">
    <property type="term" value="C:chromatin"/>
    <property type="evidence" value="ECO:0007669"/>
    <property type="project" value="InterPro"/>
</dbReference>
<keyword evidence="9" id="KW-1185">Reference proteome</keyword>
<dbReference type="Ensembl" id="ENSBIXT00000012608.1">
    <property type="protein sequence ID" value="ENSBIXP00000002084.1"/>
    <property type="gene ID" value="ENSBIXG00000008610.1"/>
</dbReference>
<reference evidence="8" key="3">
    <citation type="submission" date="2025-09" db="UniProtKB">
        <authorList>
            <consortium name="Ensembl"/>
        </authorList>
    </citation>
    <scope>IDENTIFICATION</scope>
</reference>
<dbReference type="Pfam" id="PF01101">
    <property type="entry name" value="HMG14_17"/>
    <property type="match status" value="1"/>
</dbReference>
<evidence type="ECO:0000256" key="5">
    <source>
        <dbReference type="SAM" id="Coils"/>
    </source>
</evidence>
<dbReference type="Pfam" id="PF00078">
    <property type="entry name" value="RVT_1"/>
    <property type="match status" value="1"/>
</dbReference>
<feature type="domain" description="Reverse transcriptase" evidence="7">
    <location>
        <begin position="3"/>
        <end position="173"/>
    </location>
</feature>
<evidence type="ECO:0000256" key="2">
    <source>
        <dbReference type="ARBA" id="ARBA00007696"/>
    </source>
</evidence>
<evidence type="ECO:0000256" key="4">
    <source>
        <dbReference type="ARBA" id="ARBA00023242"/>
    </source>
</evidence>
<dbReference type="PANTHER" id="PTHR47027">
    <property type="entry name" value="REVERSE TRANSCRIPTASE DOMAIN-CONTAINING PROTEIN"/>
    <property type="match status" value="1"/>
</dbReference>
<feature type="region of interest" description="Disordered" evidence="6">
    <location>
        <begin position="190"/>
        <end position="251"/>
    </location>
</feature>
<evidence type="ECO:0000256" key="1">
    <source>
        <dbReference type="ARBA" id="ARBA00004123"/>
    </source>
</evidence>
<name>A0A4W2BT43_BOBOX</name>
<keyword evidence="3" id="KW-0238">DNA-binding</keyword>
<keyword evidence="5" id="KW-0175">Coiled coil</keyword>
<proteinExistence type="inferred from homology"/>
<feature type="compositionally biased region" description="Basic residues" evidence="6">
    <location>
        <begin position="229"/>
        <end position="238"/>
    </location>
</feature>
<dbReference type="InterPro" id="IPR000079">
    <property type="entry name" value="HMGN_fam"/>
</dbReference>
<evidence type="ECO:0000313" key="8">
    <source>
        <dbReference type="Ensembl" id="ENSBIXP00000002084.1"/>
    </source>
</evidence>
<dbReference type="InterPro" id="IPR000477">
    <property type="entry name" value="RT_dom"/>
</dbReference>
<reference evidence="8 9" key="1">
    <citation type="submission" date="2018-11" db="EMBL/GenBank/DDBJ databases">
        <title>Haplotype-resolved cattle genomes.</title>
        <authorList>
            <person name="Low W.Y."/>
            <person name="Tearle R."/>
            <person name="Bickhart D.M."/>
            <person name="Rosen B.D."/>
            <person name="Koren S."/>
            <person name="Rhie A."/>
            <person name="Hiendleder S."/>
            <person name="Phillippy A.M."/>
            <person name="Smith T.P.L."/>
            <person name="Williams J.L."/>
        </authorList>
    </citation>
    <scope>NUCLEOTIDE SEQUENCE [LARGE SCALE GENOMIC DNA]</scope>
</reference>
<evidence type="ECO:0000256" key="6">
    <source>
        <dbReference type="SAM" id="MobiDB-lite"/>
    </source>
</evidence>
<dbReference type="SMART" id="SM00527">
    <property type="entry name" value="HMG17"/>
    <property type="match status" value="1"/>
</dbReference>
<comment type="similarity">
    <text evidence="2">Belongs to the HMGN family.</text>
</comment>
<evidence type="ECO:0000259" key="7">
    <source>
        <dbReference type="Pfam" id="PF00078"/>
    </source>
</evidence>
<comment type="subcellular location">
    <subcellularLocation>
        <location evidence="1">Nucleus</location>
    </subcellularLocation>
</comment>
<dbReference type="PANTHER" id="PTHR47027:SF8">
    <property type="entry name" value="RIBONUCLEASE H"/>
    <property type="match status" value="1"/>
</dbReference>
<organism evidence="8 9">
    <name type="scientific">Bos indicus x Bos taurus</name>
    <name type="common">Hybrid cattle</name>
    <dbReference type="NCBI Taxonomy" id="30522"/>
    <lineage>
        <taxon>Eukaryota</taxon>
        <taxon>Metazoa</taxon>
        <taxon>Chordata</taxon>
        <taxon>Craniata</taxon>
        <taxon>Vertebrata</taxon>
        <taxon>Euteleostomi</taxon>
        <taxon>Mammalia</taxon>
        <taxon>Eutheria</taxon>
        <taxon>Laurasiatheria</taxon>
        <taxon>Artiodactyla</taxon>
        <taxon>Ruminantia</taxon>
        <taxon>Pecora</taxon>
        <taxon>Bovidae</taxon>
        <taxon>Bovinae</taxon>
        <taxon>Bos</taxon>
    </lineage>
</organism>
<protein>
    <recommendedName>
        <fullName evidence="7">Reverse transcriptase domain-containing protein</fullName>
    </recommendedName>
</protein>
<dbReference type="GO" id="GO:0031492">
    <property type="term" value="F:nucleosomal DNA binding"/>
    <property type="evidence" value="ECO:0007669"/>
    <property type="project" value="InterPro"/>
</dbReference>
<feature type="coiled-coil region" evidence="5">
    <location>
        <begin position="134"/>
        <end position="180"/>
    </location>
</feature>